<dbReference type="KEGG" id="amim:MIM_c17360"/>
<dbReference type="Proteomes" id="UP000019095">
    <property type="component" value="Chromosome"/>
</dbReference>
<dbReference type="Pfam" id="PF03401">
    <property type="entry name" value="TctC"/>
    <property type="match status" value="1"/>
</dbReference>
<dbReference type="PANTHER" id="PTHR42928:SF3">
    <property type="entry name" value="UPF0065 PROTEIN YFLP"/>
    <property type="match status" value="1"/>
</dbReference>
<dbReference type="Gene3D" id="3.40.190.150">
    <property type="entry name" value="Bordetella uptake gene, domain 1"/>
    <property type="match status" value="1"/>
</dbReference>
<organism evidence="3 4">
    <name type="scientific">Advenella mimigardefordensis (strain DSM 17166 / LMG 22922 / DPN7)</name>
    <dbReference type="NCBI Taxonomy" id="1247726"/>
    <lineage>
        <taxon>Bacteria</taxon>
        <taxon>Pseudomonadati</taxon>
        <taxon>Pseudomonadota</taxon>
        <taxon>Betaproteobacteria</taxon>
        <taxon>Burkholderiales</taxon>
        <taxon>Alcaligenaceae</taxon>
    </lineage>
</organism>
<keyword evidence="2" id="KW-0732">Signal</keyword>
<comment type="similarity">
    <text evidence="1">Belongs to the UPF0065 (bug) family.</text>
</comment>
<dbReference type="OrthoDB" id="7246401at2"/>
<keyword evidence="3" id="KW-0675">Receptor</keyword>
<dbReference type="HOGENOM" id="CLU_045683_1_0_4"/>
<feature type="chain" id="PRO_5004792986" evidence="2">
    <location>
        <begin position="24"/>
        <end position="319"/>
    </location>
</feature>
<name>W0PEB0_ADVMD</name>
<proteinExistence type="inferred from homology"/>
<evidence type="ECO:0000256" key="1">
    <source>
        <dbReference type="ARBA" id="ARBA00006987"/>
    </source>
</evidence>
<dbReference type="EMBL" id="CP003915">
    <property type="protein sequence ID" value="AHG63817.1"/>
    <property type="molecule type" value="Genomic_DNA"/>
</dbReference>
<dbReference type="SUPFAM" id="SSF53850">
    <property type="entry name" value="Periplasmic binding protein-like II"/>
    <property type="match status" value="1"/>
</dbReference>
<dbReference type="Gene3D" id="3.40.190.10">
    <property type="entry name" value="Periplasmic binding protein-like II"/>
    <property type="match status" value="1"/>
</dbReference>
<evidence type="ECO:0000313" key="4">
    <source>
        <dbReference type="Proteomes" id="UP000019095"/>
    </source>
</evidence>
<dbReference type="PIRSF" id="PIRSF017082">
    <property type="entry name" value="YflP"/>
    <property type="match status" value="1"/>
</dbReference>
<dbReference type="eggNOG" id="COG3181">
    <property type="taxonomic scope" value="Bacteria"/>
</dbReference>
<reference evidence="3 4" key="1">
    <citation type="journal article" date="2014" name="Microbiology">
        <title>Unravelling the complete genome sequence of Advenella mimigardefordensis strain DPN7T and novel insights in the catabolism of the xenobiotic polythioester precursor 3,3'-dithiodipropionate.</title>
        <authorList>
            <person name="Wubbeler J.H."/>
            <person name="Hiessl S."/>
            <person name="Schuldes J."/>
            <person name="Thurmer A."/>
            <person name="Daniel R."/>
            <person name="Steinbuchel A."/>
        </authorList>
    </citation>
    <scope>NUCLEOTIDE SEQUENCE [LARGE SCALE GENOMIC DNA]</scope>
    <source>
        <strain evidence="4">DSM 17166 / LMG 22922 / DPN7</strain>
    </source>
</reference>
<dbReference type="PATRIC" id="fig|1247726.3.peg.1914"/>
<protein>
    <submittedName>
        <fullName evidence="3">Putative Bug-like extracytoplasmic solute binding receptor, TTT family</fullName>
    </submittedName>
</protein>
<keyword evidence="4" id="KW-1185">Reference proteome</keyword>
<dbReference type="InterPro" id="IPR005064">
    <property type="entry name" value="BUG"/>
</dbReference>
<dbReference type="PANTHER" id="PTHR42928">
    <property type="entry name" value="TRICARBOXYLATE-BINDING PROTEIN"/>
    <property type="match status" value="1"/>
</dbReference>
<gene>
    <name evidence="3" type="ORF">MIM_c17360</name>
</gene>
<sequence>MRKYTLLGKIVGATAIAILSAHAAVVSAASYPDKNVTLIVQSSAGGGSDIFARTVANIIQKKNLLASRLLIENRPGGGGAIAYNFIAKKKKNPYYLGTLATSFFTAPLLGRTTTGYDDFKLVAAIAADPFVLVANKDSSIKSIEDIKKMDSIRVGNTGAVTDPAMLGAQLAKQLGVELRAVPFNGDGEVTTALLGNHIDLQFGNASEVMSQVQAGRVIPLGVTSASRLAVLPNVPTLKEQGVDIELQLYRGFMMPADVADDVVSFWENVFRTVAESEEWKEEYLTRNNSFPVFLDSRQFEAELPKIVNQYKEFISQSKK</sequence>
<accession>W0PEB0</accession>
<dbReference type="AlphaFoldDB" id="W0PEB0"/>
<dbReference type="CDD" id="cd07012">
    <property type="entry name" value="PBP2_Bug_TTT"/>
    <property type="match status" value="1"/>
</dbReference>
<dbReference type="STRING" id="1247726.MIM_c17360"/>
<dbReference type="InterPro" id="IPR042100">
    <property type="entry name" value="Bug_dom1"/>
</dbReference>
<feature type="signal peptide" evidence="2">
    <location>
        <begin position="1"/>
        <end position="23"/>
    </location>
</feature>
<evidence type="ECO:0000313" key="3">
    <source>
        <dbReference type="EMBL" id="AHG63817.1"/>
    </source>
</evidence>
<evidence type="ECO:0000256" key="2">
    <source>
        <dbReference type="SAM" id="SignalP"/>
    </source>
</evidence>
<dbReference type="RefSeq" id="WP_025372453.1">
    <property type="nucleotide sequence ID" value="NZ_CP003915.1"/>
</dbReference>